<dbReference type="PANTHER" id="PTHR45660">
    <property type="entry name" value="HISTONE-LYSINE N-METHYLTRANSFERASE SETMAR"/>
    <property type="match status" value="1"/>
</dbReference>
<dbReference type="GO" id="GO:0032259">
    <property type="term" value="P:methylation"/>
    <property type="evidence" value="ECO:0007669"/>
    <property type="project" value="UniProtKB-KW"/>
</dbReference>
<dbReference type="PROSITE" id="PS50280">
    <property type="entry name" value="SET"/>
    <property type="match status" value="1"/>
</dbReference>
<proteinExistence type="predicted"/>
<dbReference type="InterPro" id="IPR046341">
    <property type="entry name" value="SET_dom_sf"/>
</dbReference>
<dbReference type="Gene3D" id="2.170.270.10">
    <property type="entry name" value="SET domain"/>
    <property type="match status" value="1"/>
</dbReference>
<accession>A0A0B0MMB8</accession>
<name>A0A0B0MMB8_GOSAR</name>
<dbReference type="PANTHER" id="PTHR45660:SF83">
    <property type="entry name" value="HISTONE-LYSINE N-METHYLTRANSFERASE, H3 LYSINE-9 SPECIFIC SUVH5-LIKE ISOFORM X1"/>
    <property type="match status" value="1"/>
</dbReference>
<reference evidence="3" key="1">
    <citation type="submission" date="2014-09" db="EMBL/GenBank/DDBJ databases">
        <authorList>
            <person name="Mudge J."/>
            <person name="Ramaraj T."/>
            <person name="Lindquist I.E."/>
            <person name="Bharti A.K."/>
            <person name="Sundararajan A."/>
            <person name="Cameron C.T."/>
            <person name="Woodward J.E."/>
            <person name="May G.D."/>
            <person name="Brubaker C."/>
            <person name="Broadhvest J."/>
            <person name="Wilkins T.A."/>
        </authorList>
    </citation>
    <scope>NUCLEOTIDE SEQUENCE</scope>
    <source>
        <strain evidence="3">cv. AKA8401</strain>
    </source>
</reference>
<dbReference type="GO" id="GO:0042054">
    <property type="term" value="F:histone methyltransferase activity"/>
    <property type="evidence" value="ECO:0007669"/>
    <property type="project" value="TreeGrafter"/>
</dbReference>
<protein>
    <submittedName>
        <fullName evidence="2">Histone-lysine N-methyltransferase, H3 lysine-9 specific SUVH6-like protein</fullName>
    </submittedName>
</protein>
<dbReference type="EMBL" id="JRRC01225912">
    <property type="protein sequence ID" value="KHG01895.1"/>
    <property type="molecule type" value="Genomic_DNA"/>
</dbReference>
<keyword evidence="2" id="KW-0489">Methyltransferase</keyword>
<evidence type="ECO:0000313" key="2">
    <source>
        <dbReference type="EMBL" id="KHG01895.1"/>
    </source>
</evidence>
<organism evidence="2 3">
    <name type="scientific">Gossypium arboreum</name>
    <name type="common">Tree cotton</name>
    <name type="synonym">Gossypium nanking</name>
    <dbReference type="NCBI Taxonomy" id="29729"/>
    <lineage>
        <taxon>Eukaryota</taxon>
        <taxon>Viridiplantae</taxon>
        <taxon>Streptophyta</taxon>
        <taxon>Embryophyta</taxon>
        <taxon>Tracheophyta</taxon>
        <taxon>Spermatophyta</taxon>
        <taxon>Magnoliopsida</taxon>
        <taxon>eudicotyledons</taxon>
        <taxon>Gunneridae</taxon>
        <taxon>Pentapetalae</taxon>
        <taxon>rosids</taxon>
        <taxon>malvids</taxon>
        <taxon>Malvales</taxon>
        <taxon>Malvaceae</taxon>
        <taxon>Malvoideae</taxon>
        <taxon>Gossypium</taxon>
    </lineage>
</organism>
<dbReference type="InterPro" id="IPR051357">
    <property type="entry name" value="H3K9_HMTase_SUVAR3-9"/>
</dbReference>
<dbReference type="Proteomes" id="UP000032142">
    <property type="component" value="Unassembled WGS sequence"/>
</dbReference>
<dbReference type="Pfam" id="PF00856">
    <property type="entry name" value="SET"/>
    <property type="match status" value="1"/>
</dbReference>
<evidence type="ECO:0000313" key="3">
    <source>
        <dbReference type="Proteomes" id="UP000032142"/>
    </source>
</evidence>
<feature type="domain" description="SET" evidence="1">
    <location>
        <begin position="9"/>
        <end position="146"/>
    </location>
</feature>
<comment type="caution">
    <text evidence="2">The sequence shown here is derived from an EMBL/GenBank/DDBJ whole genome shotgun (WGS) entry which is preliminary data.</text>
</comment>
<dbReference type="AlphaFoldDB" id="A0A0B0MMB8"/>
<dbReference type="SMART" id="SM00317">
    <property type="entry name" value="SET"/>
    <property type="match status" value="1"/>
</dbReference>
<gene>
    <name evidence="2" type="ORF">F383_23808</name>
</gene>
<keyword evidence="3" id="KW-1185">Reference proteome</keyword>
<keyword evidence="2" id="KW-0808">Transferase</keyword>
<dbReference type="SUPFAM" id="SSF82199">
    <property type="entry name" value="SET domain"/>
    <property type="match status" value="1"/>
</dbReference>
<sequence length="200" mass="22592">MKNAFLRQSPLLLSVDLLTKAKGWGVRSRSFIRRGCFICEYTGEILRDKEGEQRIGNDEYLFDIGVSYGDHSLRDANSLGSFEGNECFTIDAARVGNVGRFINHSCSPNLFPQSVLFDHDNKRMPHIMLFAMEDIPPLNELTYDYNYEKGGVCDANGNIKIKHCYCDSSDCTGRMNKVGVLDSNSYNKGAKLKQKAKRRV</sequence>
<dbReference type="InterPro" id="IPR001214">
    <property type="entry name" value="SET_dom"/>
</dbReference>
<dbReference type="GO" id="GO:0003690">
    <property type="term" value="F:double-stranded DNA binding"/>
    <property type="evidence" value="ECO:0007669"/>
    <property type="project" value="TreeGrafter"/>
</dbReference>
<evidence type="ECO:0000259" key="1">
    <source>
        <dbReference type="PROSITE" id="PS50280"/>
    </source>
</evidence>